<keyword evidence="3" id="KW-0808">Transferase</keyword>
<dbReference type="EC" id="2.3.2.26" evidence="2"/>
<feature type="active site" description="Glycyl thioester intermediate" evidence="5">
    <location>
        <position position="892"/>
    </location>
</feature>
<reference evidence="8 9" key="1">
    <citation type="submission" date="2019-07" db="EMBL/GenBank/DDBJ databases">
        <authorList>
            <person name="Friedrich A."/>
            <person name="Schacherer J."/>
        </authorList>
    </citation>
    <scope>NUCLEOTIDE SEQUENCE [LARGE SCALE GENOMIC DNA]</scope>
</reference>
<dbReference type="SUPFAM" id="SSF56204">
    <property type="entry name" value="Hect, E3 ligase catalytic domain"/>
    <property type="match status" value="1"/>
</dbReference>
<sequence>MAQKGYTTPCEQRHSGWFSRIVRKKQSSSSQKRSPSLRQKNGPIWHEANNSDLNPLSLNQKSSLRRRLRQNNTDFHTGVCKCCGTVLRYPSDVPRIRCMVCQTSYMIEENINECVDICENSAVSLPELSLSTLNKYIKDYEDLQSNGKGTFGTEENKLSSLENFLFVSFSSHKCLNQSFKLTQSGNCSYYSANLNFNELHAFYSALQSLPTARPMISLLKAASILLRHPPQENDVQTIRWLLILMELPTLADSLIGTNDQNSQSQTSLDKCTEPELLIKSISYDILKRIIGISAHFDHKCTRYFSHWWSHLPDSLFIRKIEILNLYITFQLTRCINYEIYSSNSISSSSFKNPYATDDINYKKTLRAHFVRPTSKSSDFGLSIRIPLFISLSGRHLATSNETIAERDGNNHSEKLDDDHVVKLKLQQYCDEWHLRTAATVLSLFFCANQTHGKVPEAIFYNNLVDYINVKQDFDSWQFSKNNDKHEKEVAKNNDVSLLMMDYLRAESNSAYLNIVSDDGATLKKPSFTFCRYPFLISLGAKITILEHEAKRKMERKTEEAFIRSVNKKLPFDIYFKIRVRRSFITEDSLRSIKEHRHDFKKSLKIEFVNEPGVDGGGLKKEWFLLLTKELFDPSKKLFSYYNPSNLCYFSISTVNNEELYYLVGAVLGLAIYNSTILDLKLPRALYKKLLGHKVTLDDFTQLDQNAGKGLKKLLLLENVEELSIYFEVSFKDVEGQLITHELISNGSNVLVNDTNKYEYVERYLNFFLSDICKSRFDSFQRGFYNVVGGNALSLFTPKEIEQILIGDSNEGAIDTMMMRSITRYKGFESNDKVISWFWHYFDSCVPEVQKKILFFVTGTYRLPATGLPSLHFKISRISAEKGCSRLPTSHTCFNELCLSDYESEVEFRNKMEIAINNCEGFELE</sequence>
<dbReference type="Gene3D" id="3.90.1750.10">
    <property type="entry name" value="Hect, E3 ligase catalytic domains"/>
    <property type="match status" value="1"/>
</dbReference>
<dbReference type="Proteomes" id="UP000478008">
    <property type="component" value="Unassembled WGS sequence"/>
</dbReference>
<dbReference type="InterPro" id="IPR035983">
    <property type="entry name" value="Hect_E3_ubiquitin_ligase"/>
</dbReference>
<accession>A0A7D9H0J7</accession>
<feature type="domain" description="HECT" evidence="7">
    <location>
        <begin position="595"/>
        <end position="924"/>
    </location>
</feature>
<dbReference type="Gene3D" id="3.30.2160.10">
    <property type="entry name" value="Hect, E3 ligase catalytic domain"/>
    <property type="match status" value="1"/>
</dbReference>
<evidence type="ECO:0000313" key="8">
    <source>
        <dbReference type="EMBL" id="VUG17064.1"/>
    </source>
</evidence>
<evidence type="ECO:0000313" key="9">
    <source>
        <dbReference type="Proteomes" id="UP000478008"/>
    </source>
</evidence>
<evidence type="ECO:0000256" key="2">
    <source>
        <dbReference type="ARBA" id="ARBA00012485"/>
    </source>
</evidence>
<proteinExistence type="predicted"/>
<dbReference type="GO" id="GO:0000209">
    <property type="term" value="P:protein polyubiquitination"/>
    <property type="evidence" value="ECO:0007669"/>
    <property type="project" value="InterPro"/>
</dbReference>
<evidence type="ECO:0000256" key="3">
    <source>
        <dbReference type="ARBA" id="ARBA00022679"/>
    </source>
</evidence>
<dbReference type="GO" id="GO:0061630">
    <property type="term" value="F:ubiquitin protein ligase activity"/>
    <property type="evidence" value="ECO:0007669"/>
    <property type="project" value="UniProtKB-EC"/>
</dbReference>
<evidence type="ECO:0000256" key="4">
    <source>
        <dbReference type="ARBA" id="ARBA00022786"/>
    </source>
</evidence>
<keyword evidence="4 5" id="KW-0833">Ubl conjugation pathway</keyword>
<dbReference type="EMBL" id="CABFWN010000001">
    <property type="protein sequence ID" value="VUG17064.1"/>
    <property type="molecule type" value="Genomic_DNA"/>
</dbReference>
<comment type="catalytic activity">
    <reaction evidence="1">
        <text>S-ubiquitinyl-[E2 ubiquitin-conjugating enzyme]-L-cysteine + [acceptor protein]-L-lysine = [E2 ubiquitin-conjugating enzyme]-L-cysteine + N(6)-ubiquitinyl-[acceptor protein]-L-lysine.</text>
        <dbReference type="EC" id="2.3.2.26"/>
    </reaction>
</comment>
<feature type="compositionally biased region" description="Low complexity" evidence="6">
    <location>
        <begin position="27"/>
        <end position="40"/>
    </location>
</feature>
<feature type="region of interest" description="Disordered" evidence="6">
    <location>
        <begin position="22"/>
        <end position="51"/>
    </location>
</feature>
<dbReference type="PROSITE" id="PS50237">
    <property type="entry name" value="HECT"/>
    <property type="match status" value="1"/>
</dbReference>
<evidence type="ECO:0000256" key="1">
    <source>
        <dbReference type="ARBA" id="ARBA00000885"/>
    </source>
</evidence>
<dbReference type="InterPro" id="IPR044611">
    <property type="entry name" value="E3A/B/C-like"/>
</dbReference>
<dbReference type="SMART" id="SM00119">
    <property type="entry name" value="HECTc"/>
    <property type="match status" value="1"/>
</dbReference>
<protein>
    <recommendedName>
        <fullName evidence="2">HECT-type E3 ubiquitin transferase</fullName>
        <ecNumber evidence="2">2.3.2.26</ecNumber>
    </recommendedName>
</protein>
<organism evidence="8 9">
    <name type="scientific">Dekkera bruxellensis</name>
    <name type="common">Brettanomyces custersii</name>
    <dbReference type="NCBI Taxonomy" id="5007"/>
    <lineage>
        <taxon>Eukaryota</taxon>
        <taxon>Fungi</taxon>
        <taxon>Dikarya</taxon>
        <taxon>Ascomycota</taxon>
        <taxon>Saccharomycotina</taxon>
        <taxon>Pichiomycetes</taxon>
        <taxon>Pichiales</taxon>
        <taxon>Pichiaceae</taxon>
        <taxon>Brettanomyces</taxon>
    </lineage>
</organism>
<dbReference type="Gene3D" id="3.30.2410.10">
    <property type="entry name" value="Hect, E3 ligase catalytic domain"/>
    <property type="match status" value="1"/>
</dbReference>
<dbReference type="Pfam" id="PF00632">
    <property type="entry name" value="HECT"/>
    <property type="match status" value="1"/>
</dbReference>
<dbReference type="PANTHER" id="PTHR45700:SF9">
    <property type="entry name" value="HECT-TYPE E3 UBIQUITIN TRANSFERASE"/>
    <property type="match status" value="1"/>
</dbReference>
<gene>
    <name evidence="8" type="primary">HUL4</name>
    <name evidence="8" type="ORF">DEBR0S1_32352G</name>
</gene>
<evidence type="ECO:0000259" key="7">
    <source>
        <dbReference type="PROSITE" id="PS50237"/>
    </source>
</evidence>
<dbReference type="PANTHER" id="PTHR45700">
    <property type="entry name" value="UBIQUITIN-PROTEIN LIGASE E3C"/>
    <property type="match status" value="1"/>
</dbReference>
<name>A0A7D9H0J7_DEKBR</name>
<dbReference type="AlphaFoldDB" id="A0A7D9H0J7"/>
<dbReference type="CDD" id="cd00078">
    <property type="entry name" value="HECTc"/>
    <property type="match status" value="1"/>
</dbReference>
<evidence type="ECO:0000256" key="6">
    <source>
        <dbReference type="SAM" id="MobiDB-lite"/>
    </source>
</evidence>
<evidence type="ECO:0000256" key="5">
    <source>
        <dbReference type="PROSITE-ProRule" id="PRU00104"/>
    </source>
</evidence>
<keyword evidence="9" id="KW-1185">Reference proteome</keyword>
<dbReference type="InterPro" id="IPR000569">
    <property type="entry name" value="HECT_dom"/>
</dbReference>